<evidence type="ECO:0000256" key="13">
    <source>
        <dbReference type="ARBA" id="ARBA00023264"/>
    </source>
</evidence>
<protein>
    <recommendedName>
        <fullName evidence="5">CDP-diacylglycerol--serine O-phosphatidyltransferase</fullName>
        <ecNumber evidence="4">2.7.8.8</ecNumber>
    </recommendedName>
    <alternativeName>
        <fullName evidence="14">Phosphatidylserine synthase</fullName>
    </alternativeName>
</protein>
<name>A0ABT7QJL8_9GAMM</name>
<feature type="transmembrane region" description="Helical" evidence="16">
    <location>
        <begin position="129"/>
        <end position="151"/>
    </location>
</feature>
<dbReference type="InterPro" id="IPR050324">
    <property type="entry name" value="CDP-alcohol_PTase-I"/>
</dbReference>
<dbReference type="EC" id="2.7.8.8" evidence="4"/>
<evidence type="ECO:0000256" key="11">
    <source>
        <dbReference type="ARBA" id="ARBA00023136"/>
    </source>
</evidence>
<evidence type="ECO:0000256" key="9">
    <source>
        <dbReference type="ARBA" id="ARBA00022989"/>
    </source>
</evidence>
<evidence type="ECO:0000313" key="18">
    <source>
        <dbReference type="Proteomes" id="UP001168167"/>
    </source>
</evidence>
<keyword evidence="9 16" id="KW-1133">Transmembrane helix</keyword>
<dbReference type="Gene3D" id="1.20.120.1760">
    <property type="match status" value="1"/>
</dbReference>
<keyword evidence="18" id="KW-1185">Reference proteome</keyword>
<keyword evidence="13" id="KW-1208">Phospholipid metabolism</keyword>
<organism evidence="17 18">
    <name type="scientific">Candidatus Doriopsillibacter californiensis</name>
    <dbReference type="NCBI Taxonomy" id="2970740"/>
    <lineage>
        <taxon>Bacteria</taxon>
        <taxon>Pseudomonadati</taxon>
        <taxon>Pseudomonadota</taxon>
        <taxon>Gammaproteobacteria</taxon>
        <taxon>Candidatus Tethybacterales</taxon>
        <taxon>Candidatus Persebacteraceae</taxon>
        <taxon>Candidatus Doriopsillibacter</taxon>
    </lineage>
</organism>
<dbReference type="NCBIfam" id="TIGR00473">
    <property type="entry name" value="pssA"/>
    <property type="match status" value="1"/>
</dbReference>
<feature type="transmembrane region" description="Helical" evidence="16">
    <location>
        <begin position="12"/>
        <end position="31"/>
    </location>
</feature>
<dbReference type="GO" id="GO:0003882">
    <property type="term" value="F:CDP-diacylglycerol-serine O-phosphatidyltransferase activity"/>
    <property type="evidence" value="ECO:0007669"/>
    <property type="project" value="UniProtKB-EC"/>
</dbReference>
<comment type="subcellular location">
    <subcellularLocation>
        <location evidence="2">Endomembrane system</location>
        <topology evidence="2">Multi-pass membrane protein</topology>
    </subcellularLocation>
</comment>
<dbReference type="InterPro" id="IPR048254">
    <property type="entry name" value="CDP_ALCOHOL_P_TRANSF_CS"/>
</dbReference>
<evidence type="ECO:0000256" key="10">
    <source>
        <dbReference type="ARBA" id="ARBA00023098"/>
    </source>
</evidence>
<evidence type="ECO:0000256" key="12">
    <source>
        <dbReference type="ARBA" id="ARBA00023209"/>
    </source>
</evidence>
<keyword evidence="8 16" id="KW-0812">Transmembrane</keyword>
<dbReference type="Pfam" id="PF01066">
    <property type="entry name" value="CDP-OH_P_transf"/>
    <property type="match status" value="1"/>
</dbReference>
<dbReference type="Proteomes" id="UP001168167">
    <property type="component" value="Unassembled WGS sequence"/>
</dbReference>
<comment type="similarity">
    <text evidence="3 15">Belongs to the CDP-alcohol phosphatidyltransferase class-I family.</text>
</comment>
<evidence type="ECO:0000256" key="15">
    <source>
        <dbReference type="RuleBase" id="RU003750"/>
    </source>
</evidence>
<dbReference type="PANTHER" id="PTHR14269">
    <property type="entry name" value="CDP-DIACYLGLYCEROL--GLYCEROL-3-PHOSPHATE 3-PHOSPHATIDYLTRANSFERASE-RELATED"/>
    <property type="match status" value="1"/>
</dbReference>
<evidence type="ECO:0000256" key="8">
    <source>
        <dbReference type="ARBA" id="ARBA00022692"/>
    </source>
</evidence>
<keyword evidence="7 15" id="KW-0808">Transferase</keyword>
<evidence type="ECO:0000256" key="4">
    <source>
        <dbReference type="ARBA" id="ARBA00013174"/>
    </source>
</evidence>
<proteinExistence type="inferred from homology"/>
<feature type="transmembrane region" description="Helical" evidence="16">
    <location>
        <begin position="157"/>
        <end position="181"/>
    </location>
</feature>
<reference evidence="17" key="2">
    <citation type="journal article" date="2023" name="Microbiome">
        <title>Synthase-selected sorting approach identifies a beta-lactone synthase in a nudibranch symbiotic bacterium.</title>
        <authorList>
            <person name="Dzunkova M."/>
            <person name="La Clair J.J."/>
            <person name="Tyml T."/>
            <person name="Doud D."/>
            <person name="Schulz F."/>
            <person name="Piquer-Esteban S."/>
            <person name="Porcel Sanchis D."/>
            <person name="Osborn A."/>
            <person name="Robinson D."/>
            <person name="Louie K.B."/>
            <person name="Bowen B.P."/>
            <person name="Bowers R.M."/>
            <person name="Lee J."/>
            <person name="Arnau V."/>
            <person name="Diaz-Villanueva W."/>
            <person name="Stepanauskas R."/>
            <person name="Gosliner T."/>
            <person name="Date S.V."/>
            <person name="Northen T.R."/>
            <person name="Cheng J.F."/>
            <person name="Burkart M.D."/>
            <person name="Woyke T."/>
        </authorList>
    </citation>
    <scope>NUCLEOTIDE SEQUENCE</scope>
    <source>
        <strain evidence="17">Df01</strain>
    </source>
</reference>
<keyword evidence="11 16" id="KW-0472">Membrane</keyword>
<evidence type="ECO:0000256" key="14">
    <source>
        <dbReference type="ARBA" id="ARBA00032361"/>
    </source>
</evidence>
<dbReference type="PROSITE" id="PS00379">
    <property type="entry name" value="CDP_ALCOHOL_P_TRANSF"/>
    <property type="match status" value="1"/>
</dbReference>
<feature type="transmembrane region" description="Helical" evidence="16">
    <location>
        <begin position="217"/>
        <end position="235"/>
    </location>
</feature>
<reference evidence="17" key="1">
    <citation type="submission" date="2022-08" db="EMBL/GenBank/DDBJ databases">
        <authorList>
            <person name="Dzunkova M."/>
            <person name="La Clair J."/>
            <person name="Tyml T."/>
            <person name="Doud D."/>
            <person name="Schulz F."/>
            <person name="Piquer S."/>
            <person name="Porcel Sanchis D."/>
            <person name="Osborn A."/>
            <person name="Robinson D."/>
            <person name="Louie K.B."/>
            <person name="Bowen B.P."/>
            <person name="Bowers R."/>
            <person name="Lee J."/>
            <person name="Arnau Llombart V."/>
            <person name="Diaz Villanueva W."/>
            <person name="Gosliner T."/>
            <person name="Northen T."/>
            <person name="Cheng J.-F."/>
            <person name="Burkart M.D."/>
            <person name="Woyke T."/>
        </authorList>
    </citation>
    <scope>NUCLEOTIDE SEQUENCE</scope>
    <source>
        <strain evidence="17">Df01</strain>
    </source>
</reference>
<keyword evidence="12" id="KW-0594">Phospholipid biosynthesis</keyword>
<dbReference type="PANTHER" id="PTHR14269:SF61">
    <property type="entry name" value="CDP-DIACYLGLYCEROL--SERINE O-PHOSPHATIDYLTRANSFERASE"/>
    <property type="match status" value="1"/>
</dbReference>
<accession>A0ABT7QJL8</accession>
<dbReference type="InterPro" id="IPR004533">
    <property type="entry name" value="CDP-diaglyc--ser_O-PTrfase"/>
</dbReference>
<gene>
    <name evidence="17" type="primary">pssA</name>
    <name evidence="17" type="ORF">NQX30_00770</name>
</gene>
<dbReference type="InterPro" id="IPR043130">
    <property type="entry name" value="CDP-OH_PTrfase_TM_dom"/>
</dbReference>
<evidence type="ECO:0000256" key="3">
    <source>
        <dbReference type="ARBA" id="ARBA00010441"/>
    </source>
</evidence>
<dbReference type="EMBL" id="JANQAO010000001">
    <property type="protein sequence ID" value="MDM5146921.1"/>
    <property type="molecule type" value="Genomic_DNA"/>
</dbReference>
<comment type="catalytic activity">
    <reaction evidence="1">
        <text>a CDP-1,2-diacyl-sn-glycerol + L-serine = a 1,2-diacyl-sn-glycero-3-phospho-L-serine + CMP + H(+)</text>
        <dbReference type="Rhea" id="RHEA:16913"/>
        <dbReference type="ChEBI" id="CHEBI:15378"/>
        <dbReference type="ChEBI" id="CHEBI:33384"/>
        <dbReference type="ChEBI" id="CHEBI:57262"/>
        <dbReference type="ChEBI" id="CHEBI:58332"/>
        <dbReference type="ChEBI" id="CHEBI:60377"/>
        <dbReference type="EC" id="2.7.8.8"/>
    </reaction>
</comment>
<evidence type="ECO:0000256" key="5">
    <source>
        <dbReference type="ARBA" id="ARBA00017171"/>
    </source>
</evidence>
<sequence length="250" mass="26878">MSAIRRPRHAVYLLPNAFTTAALFAGFFAILQAVQGNWQAAALAVVVAAVLDACDGRVARWTGTQSSFGAEYDSLADVISFGVAPALIMYQWSLMALGKIGLGAAFCYCAATALRLARFNVQSGGDKRFFIGFPSPAAAILSVSVVATIDAVYGVDYIVSVGTAVLAILLAGTMVSGVLFYSFKDVNIKKRIPFRYVVFFFLAAAGVYQIADNLMEVLSVLLGGYFASGYGILFWKKLIRKQATHPPRRE</sequence>
<evidence type="ECO:0000313" key="17">
    <source>
        <dbReference type="EMBL" id="MDM5146921.1"/>
    </source>
</evidence>
<evidence type="ECO:0000256" key="2">
    <source>
        <dbReference type="ARBA" id="ARBA00004127"/>
    </source>
</evidence>
<comment type="caution">
    <text evidence="17">The sequence shown here is derived from an EMBL/GenBank/DDBJ whole genome shotgun (WGS) entry which is preliminary data.</text>
</comment>
<keyword evidence="6" id="KW-0444">Lipid biosynthesis</keyword>
<keyword evidence="10" id="KW-0443">Lipid metabolism</keyword>
<evidence type="ECO:0000256" key="6">
    <source>
        <dbReference type="ARBA" id="ARBA00022516"/>
    </source>
</evidence>
<evidence type="ECO:0000256" key="7">
    <source>
        <dbReference type="ARBA" id="ARBA00022679"/>
    </source>
</evidence>
<feature type="transmembrane region" description="Helical" evidence="16">
    <location>
        <begin position="193"/>
        <end position="211"/>
    </location>
</feature>
<evidence type="ECO:0000256" key="16">
    <source>
        <dbReference type="SAM" id="Phobius"/>
    </source>
</evidence>
<evidence type="ECO:0000256" key="1">
    <source>
        <dbReference type="ARBA" id="ARBA00000287"/>
    </source>
</evidence>
<dbReference type="InterPro" id="IPR000462">
    <property type="entry name" value="CDP-OH_P_trans"/>
</dbReference>